<dbReference type="GO" id="GO:0005506">
    <property type="term" value="F:iron ion binding"/>
    <property type="evidence" value="ECO:0007669"/>
    <property type="project" value="InterPro"/>
</dbReference>
<evidence type="ECO:0000259" key="2">
    <source>
        <dbReference type="Pfam" id="PF20256"/>
    </source>
</evidence>
<dbReference type="SUPFAM" id="SSF54665">
    <property type="entry name" value="CO dehydrogenase molybdoprotein N-domain-like"/>
    <property type="match status" value="1"/>
</dbReference>
<organism evidence="3 4">
    <name type="scientific">Pseudaminobacter soli</name>
    <name type="common">ex Li et al. 2025</name>
    <dbReference type="NCBI Taxonomy" id="1295366"/>
    <lineage>
        <taxon>Bacteria</taxon>
        <taxon>Pseudomonadati</taxon>
        <taxon>Pseudomonadota</taxon>
        <taxon>Alphaproteobacteria</taxon>
        <taxon>Hyphomicrobiales</taxon>
        <taxon>Phyllobacteriaceae</taxon>
        <taxon>Pseudaminobacter</taxon>
    </lineage>
</organism>
<proteinExistence type="predicted"/>
<protein>
    <submittedName>
        <fullName evidence="3">Xanthine dehydrogenase</fullName>
    </submittedName>
</protein>
<dbReference type="InterPro" id="IPR046867">
    <property type="entry name" value="AldOxase/xan_DH_MoCoBD2"/>
</dbReference>
<dbReference type="RefSeq" id="WP_106723977.1">
    <property type="nucleotide sequence ID" value="NZ_PXYL01000004.1"/>
</dbReference>
<dbReference type="PROSITE" id="PS51318">
    <property type="entry name" value="TAT"/>
    <property type="match status" value="1"/>
</dbReference>
<dbReference type="SUPFAM" id="SSF56003">
    <property type="entry name" value="Molybdenum cofactor-binding domain"/>
    <property type="match status" value="1"/>
</dbReference>
<name>A0A2P7SGN1_9HYPH</name>
<evidence type="ECO:0000313" key="4">
    <source>
        <dbReference type="Proteomes" id="UP000240653"/>
    </source>
</evidence>
<dbReference type="Pfam" id="PF20256">
    <property type="entry name" value="MoCoBD_2"/>
    <property type="match status" value="1"/>
</dbReference>
<dbReference type="EMBL" id="PXYL01000004">
    <property type="protein sequence ID" value="PSJ61545.1"/>
    <property type="molecule type" value="Genomic_DNA"/>
</dbReference>
<feature type="domain" description="Aldehyde oxidase/xanthine dehydrogenase first molybdopterin binding" evidence="1">
    <location>
        <begin position="245"/>
        <end position="484"/>
    </location>
</feature>
<sequence length="923" mass="98206">MRLSRREFVTWVAASGITLATSRLRAAQAARFDETQILPGAAAPRPVHGATGRIDAVAKVTGAKLYASDFRAADMDGWPPTTAHALLLRGTDAAHVFAGLDLSALDASAQPTKIVTAEDLARAGTRVPPFYAGDLLCPVGNTPLYLGQPVALLLFETFDAYDRARVRLRQTSPVKLGVETGPLAQPNYAALRFTRVAGDAPGAPDVYSPLMEGWISPGFFEAGGRPIWQPLPTSEGGQYKKGATYGDEIRAFIAANDPGTLVLDRSFRTQSVDPMFLEPECGLGWYDPKAKALQLVLGVQSPLEASEALGHLLGEATPTLRPERIETHFAHLGGGFGGRDHTPFPLYVALAAMFLPGRPIRLAHDRFQQFQGGIKRHAFEMRSQVAIDRASGRMRAFAADHILDGGGLANYSASVAAVSATSAIGIYDIPKVDVTTLAEHSRGVTAGSMRGYGVLQTTAALETLVDEAAEAIGLDPITLRRRNLLKAGGLTMTGNPWTVSVRTPEILDKLEGHALWRERALAQKTASADTLVGTGVAVCAKDYGTGADCALGRVEVDPKGRIRIFCDAVEMGNGIGTAVANRVAQFLGRMADEVSVARIDAFDALGLVTSGDPYVITQEEQDTASRNPRWVPAVSSATSASIGAHVGTQAAAEAARIILRFGMWPAALALWGIGQEDPRHFLWDEAFWQDGMLILSGLPPLAQEEVAAKAHAMGALTGAMAHAFSRWAWAQAAFPLDGLDWAADIDALAVRRGEGPFKVLDRSFIAFPPASYNRIGTSFTSSCGTLVRVEIDKASGAVRVMQAYSVLECGQALSPQVVLGQAQGGFAMGVGYALLENLPPFEDGPGNGRWNLGDYVVARASDLPIHALEVEVLPPVAPNEPPKGMAEVVMIPVVPAILNAIHDATGHRFQALPVTPDDVRRVL</sequence>
<dbReference type="Gene3D" id="3.90.1170.50">
    <property type="entry name" value="Aldehyde oxidase/xanthine dehydrogenase, a/b hammerhead"/>
    <property type="match status" value="1"/>
</dbReference>
<dbReference type="Gene3D" id="3.30.365.10">
    <property type="entry name" value="Aldehyde oxidase/xanthine dehydrogenase, molybdopterin binding domain"/>
    <property type="match status" value="4"/>
</dbReference>
<keyword evidence="4" id="KW-1185">Reference proteome</keyword>
<comment type="caution">
    <text evidence="3">The sequence shown here is derived from an EMBL/GenBank/DDBJ whole genome shotgun (WGS) entry which is preliminary data.</text>
</comment>
<accession>A0A2P7SGN1</accession>
<dbReference type="InterPro" id="IPR037165">
    <property type="entry name" value="AldOxase/xan_DH_Mopterin-bd_sf"/>
</dbReference>
<gene>
    <name evidence="3" type="ORF">C7I85_10905</name>
</gene>
<dbReference type="InterPro" id="IPR036856">
    <property type="entry name" value="Ald_Oxase/Xan_DH_a/b_sf"/>
</dbReference>
<evidence type="ECO:0000313" key="3">
    <source>
        <dbReference type="EMBL" id="PSJ61545.1"/>
    </source>
</evidence>
<reference evidence="3 4" key="1">
    <citation type="submission" date="2018-03" db="EMBL/GenBank/DDBJ databases">
        <title>The draft genome of Mesorhizobium soli JCM 19897.</title>
        <authorList>
            <person name="Li L."/>
            <person name="Liu L."/>
            <person name="Liang L."/>
            <person name="Wang T."/>
            <person name="Zhang X."/>
        </authorList>
    </citation>
    <scope>NUCLEOTIDE SEQUENCE [LARGE SCALE GENOMIC DNA]</scope>
    <source>
        <strain evidence="3 4">JCM 19897</strain>
    </source>
</reference>
<evidence type="ECO:0000259" key="1">
    <source>
        <dbReference type="Pfam" id="PF02738"/>
    </source>
</evidence>
<dbReference type="Pfam" id="PF02738">
    <property type="entry name" value="MoCoBD_1"/>
    <property type="match status" value="1"/>
</dbReference>
<dbReference type="PANTHER" id="PTHR11908:SF123">
    <property type="entry name" value="ALDEHYDE OXIDOREDUCTASE MOLYBDENUM-BINDING SUBUNIT PAOC"/>
    <property type="match status" value="1"/>
</dbReference>
<dbReference type="InterPro" id="IPR008274">
    <property type="entry name" value="AldOxase/xan_DH_MoCoBD1"/>
</dbReference>
<dbReference type="InterPro" id="IPR006311">
    <property type="entry name" value="TAT_signal"/>
</dbReference>
<dbReference type="PANTHER" id="PTHR11908">
    <property type="entry name" value="XANTHINE DEHYDROGENASE"/>
    <property type="match status" value="1"/>
</dbReference>
<dbReference type="InterPro" id="IPR016208">
    <property type="entry name" value="Ald_Oxase/xanthine_DH-like"/>
</dbReference>
<dbReference type="AlphaFoldDB" id="A0A2P7SGN1"/>
<feature type="domain" description="Aldehyde oxidase/xanthine dehydrogenase second molybdopterin binding" evidence="2">
    <location>
        <begin position="513"/>
        <end position="864"/>
    </location>
</feature>
<dbReference type="GO" id="GO:0016491">
    <property type="term" value="F:oxidoreductase activity"/>
    <property type="evidence" value="ECO:0007669"/>
    <property type="project" value="InterPro"/>
</dbReference>
<dbReference type="Proteomes" id="UP000240653">
    <property type="component" value="Unassembled WGS sequence"/>
</dbReference>
<dbReference type="OrthoDB" id="6177861at2"/>